<dbReference type="Proteomes" id="UP000179797">
    <property type="component" value="Unassembled WGS sequence"/>
</dbReference>
<dbReference type="RefSeq" id="WP_044224693.1">
    <property type="nucleotide sequence ID" value="NZ_JRYR02000001.1"/>
</dbReference>
<comment type="caution">
    <text evidence="1">The sequence shown here is derived from an EMBL/GenBank/DDBJ whole genome shotgun (WGS) entry which is preliminary data.</text>
</comment>
<name>A0A1S1YV38_FLAPC</name>
<dbReference type="AlphaFoldDB" id="A0A1S1YV38"/>
<reference evidence="1 2" key="1">
    <citation type="journal article" date="2012" name="Int. J. Syst. Evol. Microbiol.">
        <title>Flammeovirga pacifica sp. nov., isolated from deep-sea sediment.</title>
        <authorList>
            <person name="Xu H."/>
            <person name="Fu Y."/>
            <person name="Yang N."/>
            <person name="Ding Z."/>
            <person name="Lai Q."/>
            <person name="Zeng R."/>
        </authorList>
    </citation>
    <scope>NUCLEOTIDE SEQUENCE [LARGE SCALE GENOMIC DNA]</scope>
    <source>
        <strain evidence="2">DSM 24597 / LMG 26175 / WPAGA1</strain>
    </source>
</reference>
<dbReference type="EMBL" id="JRYR02000001">
    <property type="protein sequence ID" value="OHX64887.1"/>
    <property type="molecule type" value="Genomic_DNA"/>
</dbReference>
<organism evidence="1 2">
    <name type="scientific">Flammeovirga pacifica</name>
    <dbReference type="NCBI Taxonomy" id="915059"/>
    <lineage>
        <taxon>Bacteria</taxon>
        <taxon>Pseudomonadati</taxon>
        <taxon>Bacteroidota</taxon>
        <taxon>Cytophagia</taxon>
        <taxon>Cytophagales</taxon>
        <taxon>Flammeovirgaceae</taxon>
        <taxon>Flammeovirga</taxon>
    </lineage>
</organism>
<gene>
    <name evidence="1" type="ORF">NH26_00275</name>
</gene>
<dbReference type="OrthoDB" id="886739at2"/>
<accession>A0A1S1YV38</accession>
<evidence type="ECO:0000313" key="1">
    <source>
        <dbReference type="EMBL" id="OHX64887.1"/>
    </source>
</evidence>
<evidence type="ECO:0000313" key="2">
    <source>
        <dbReference type="Proteomes" id="UP000179797"/>
    </source>
</evidence>
<keyword evidence="2" id="KW-1185">Reference proteome</keyword>
<sequence length="169" mass="19736">MLYFKFLLFLLFIICNISPVEGQNKDTTQEFSNLEADNDSILSKLDLLEDKEVVWLLYYSKAQLDSTSFNKLISVTDSQIARKFAIDDISKGFPLLLLSNCRCTRSINSGKKYFEQKYDICYYEYGCEAPPIEIMIAYNQEIFSYLTKVYNKKWLLDINLDVIGLKETY</sequence>
<proteinExistence type="predicted"/>
<protein>
    <submittedName>
        <fullName evidence="1">Uncharacterized protein</fullName>
    </submittedName>
</protein>